<dbReference type="SUPFAM" id="SSF55785">
    <property type="entry name" value="PYP-like sensor domain (PAS domain)"/>
    <property type="match status" value="2"/>
</dbReference>
<dbReference type="InterPro" id="IPR050469">
    <property type="entry name" value="Diguanylate_Cyclase"/>
</dbReference>
<dbReference type="CDD" id="cd00130">
    <property type="entry name" value="PAS"/>
    <property type="match status" value="2"/>
</dbReference>
<evidence type="ECO:0000313" key="7">
    <source>
        <dbReference type="EMBL" id="ATX77632.1"/>
    </source>
</evidence>
<feature type="domain" description="PAS" evidence="4">
    <location>
        <begin position="164"/>
        <end position="233"/>
    </location>
</feature>
<dbReference type="PROSITE" id="PS50887">
    <property type="entry name" value="GGDEF"/>
    <property type="match status" value="1"/>
</dbReference>
<evidence type="ECO:0000256" key="3">
    <source>
        <dbReference type="ARBA" id="ARBA00034247"/>
    </source>
</evidence>
<evidence type="ECO:0000313" key="8">
    <source>
        <dbReference type="Proteomes" id="UP000229757"/>
    </source>
</evidence>
<comment type="catalytic activity">
    <reaction evidence="3">
        <text>2 GTP = 3',3'-c-di-GMP + 2 diphosphate</text>
        <dbReference type="Rhea" id="RHEA:24898"/>
        <dbReference type="ChEBI" id="CHEBI:33019"/>
        <dbReference type="ChEBI" id="CHEBI:37565"/>
        <dbReference type="ChEBI" id="CHEBI:58805"/>
        <dbReference type="EC" id="2.7.7.65"/>
    </reaction>
</comment>
<accession>A0A2K8KSP1</accession>
<dbReference type="GO" id="GO:0043709">
    <property type="term" value="P:cell adhesion involved in single-species biofilm formation"/>
    <property type="evidence" value="ECO:0007669"/>
    <property type="project" value="TreeGrafter"/>
</dbReference>
<dbReference type="AlphaFoldDB" id="A0A2K8KSP1"/>
<evidence type="ECO:0000259" key="6">
    <source>
        <dbReference type="PROSITE" id="PS50887"/>
    </source>
</evidence>
<dbReference type="Pfam" id="PF00989">
    <property type="entry name" value="PAS"/>
    <property type="match status" value="1"/>
</dbReference>
<dbReference type="FunFam" id="3.30.70.270:FF:000001">
    <property type="entry name" value="Diguanylate cyclase domain protein"/>
    <property type="match status" value="1"/>
</dbReference>
<protein>
    <recommendedName>
        <fullName evidence="2">diguanylate cyclase</fullName>
        <ecNumber evidence="2">2.7.7.65</ecNumber>
    </recommendedName>
</protein>
<evidence type="ECO:0000256" key="1">
    <source>
        <dbReference type="ARBA" id="ARBA00001946"/>
    </source>
</evidence>
<dbReference type="InterPro" id="IPR035965">
    <property type="entry name" value="PAS-like_dom_sf"/>
</dbReference>
<dbReference type="EC" id="2.7.7.65" evidence="2"/>
<evidence type="ECO:0000256" key="2">
    <source>
        <dbReference type="ARBA" id="ARBA00012528"/>
    </source>
</evidence>
<dbReference type="PANTHER" id="PTHR45138:SF9">
    <property type="entry name" value="DIGUANYLATE CYCLASE DGCM-RELATED"/>
    <property type="match status" value="1"/>
</dbReference>
<proteinExistence type="predicted"/>
<gene>
    <name evidence="7" type="ORF">REIFOR_02507</name>
</gene>
<dbReference type="InterPro" id="IPR013767">
    <property type="entry name" value="PAS_fold"/>
</dbReference>
<dbReference type="SMART" id="SM00267">
    <property type="entry name" value="GGDEF"/>
    <property type="match status" value="1"/>
</dbReference>
<dbReference type="PROSITE" id="PS50113">
    <property type="entry name" value="PAC"/>
    <property type="match status" value="1"/>
</dbReference>
<dbReference type="KEGG" id="rfo:REIFOR_02507"/>
<dbReference type="InterPro" id="IPR043128">
    <property type="entry name" value="Rev_trsase/Diguanyl_cyclase"/>
</dbReference>
<organism evidence="7 8">
    <name type="scientific">Reinekea forsetii</name>
    <dbReference type="NCBI Taxonomy" id="1336806"/>
    <lineage>
        <taxon>Bacteria</taxon>
        <taxon>Pseudomonadati</taxon>
        <taxon>Pseudomonadota</taxon>
        <taxon>Gammaproteobacteria</taxon>
        <taxon>Oceanospirillales</taxon>
        <taxon>Saccharospirillaceae</taxon>
        <taxon>Reinekea</taxon>
    </lineage>
</organism>
<reference evidence="7 8" key="1">
    <citation type="journal article" date="2017" name="Environ. Microbiol.">
        <title>Genomic and physiological analyses of 'Reinekea forsetii' reveal a versatile opportunistic lifestyle during spring algae blooms.</title>
        <authorList>
            <person name="Avci B."/>
            <person name="Hahnke R.L."/>
            <person name="Chafee M."/>
            <person name="Fischer T."/>
            <person name="Gruber-Vodicka H."/>
            <person name="Tegetmeyer H.E."/>
            <person name="Harder J."/>
            <person name="Fuchs B.M."/>
            <person name="Amann R.I."/>
            <person name="Teeling H."/>
        </authorList>
    </citation>
    <scope>NUCLEOTIDE SEQUENCE [LARGE SCALE GENOMIC DNA]</scope>
    <source>
        <strain evidence="7 8">Hel1_31_D35</strain>
    </source>
</reference>
<dbReference type="Proteomes" id="UP000229757">
    <property type="component" value="Chromosome"/>
</dbReference>
<dbReference type="GO" id="GO:1902201">
    <property type="term" value="P:negative regulation of bacterial-type flagellum-dependent cell motility"/>
    <property type="evidence" value="ECO:0007669"/>
    <property type="project" value="TreeGrafter"/>
</dbReference>
<dbReference type="PROSITE" id="PS50112">
    <property type="entry name" value="PAS"/>
    <property type="match status" value="1"/>
</dbReference>
<dbReference type="SMART" id="SM00086">
    <property type="entry name" value="PAC"/>
    <property type="match status" value="2"/>
</dbReference>
<dbReference type="SUPFAM" id="SSF55073">
    <property type="entry name" value="Nucleotide cyclase"/>
    <property type="match status" value="1"/>
</dbReference>
<dbReference type="NCBIfam" id="TIGR00254">
    <property type="entry name" value="GGDEF"/>
    <property type="match status" value="1"/>
</dbReference>
<dbReference type="InterPro" id="IPR001610">
    <property type="entry name" value="PAC"/>
</dbReference>
<dbReference type="EMBL" id="CP011797">
    <property type="protein sequence ID" value="ATX77632.1"/>
    <property type="molecule type" value="Genomic_DNA"/>
</dbReference>
<dbReference type="InterPro" id="IPR029787">
    <property type="entry name" value="Nucleotide_cyclase"/>
</dbReference>
<dbReference type="PANTHER" id="PTHR45138">
    <property type="entry name" value="REGULATORY COMPONENTS OF SENSORY TRANSDUCTION SYSTEM"/>
    <property type="match status" value="1"/>
</dbReference>
<dbReference type="InterPro" id="IPR000160">
    <property type="entry name" value="GGDEF_dom"/>
</dbReference>
<dbReference type="GO" id="GO:0052621">
    <property type="term" value="F:diguanylate cyclase activity"/>
    <property type="evidence" value="ECO:0007669"/>
    <property type="project" value="UniProtKB-EC"/>
</dbReference>
<sequence length="477" mass="53763">MIVRDSDYLKLELTKLFAENGEGLAFLQQVTLDGLWYWDLDQPDNRWMSPKCWAALGYGLDEADHLSEEWQAHVFPEDLELSAANLEQHRADPLCPYDQVLRCKHRNGSTVWIHSHGVAIRDEQGHATRMLGLHHNITHIKQLEQRHKKNLHIIDELYASTKVALEEAEALFTSSPDAKLQVDQDGFIVRGNPEAVHLFGYSEAELLDMNIDLLVPEAYREAHAKGRSSIQLDPRARAMTGASRVIQACTKSRQTIQIEIRLNSLQTRYGSHVVATIRDVTEYNLMVTSLQQTRAENKCLTIDATTDPLTGLYNRRYFKKQANKEFANSWRYNNELSLILFDIDNFKQFNDLYGHVVGDQVLQQIGHSATDIIRNGDTLARFGGEEFVVLLPMTGLHAAQALAERIRQDISDLRVAVADRPLLGVTISAGISARESQDKNVQKVIERADAAMYQAKALGRNRIVVSEPDAQSNSGLG</sequence>
<name>A0A2K8KSP1_9GAMM</name>
<dbReference type="GO" id="GO:0005886">
    <property type="term" value="C:plasma membrane"/>
    <property type="evidence" value="ECO:0007669"/>
    <property type="project" value="TreeGrafter"/>
</dbReference>
<dbReference type="Pfam" id="PF08447">
    <property type="entry name" value="PAS_3"/>
    <property type="match status" value="1"/>
</dbReference>
<dbReference type="CDD" id="cd01949">
    <property type="entry name" value="GGDEF"/>
    <property type="match status" value="1"/>
</dbReference>
<dbReference type="SMART" id="SM00091">
    <property type="entry name" value="PAS"/>
    <property type="match status" value="2"/>
</dbReference>
<comment type="cofactor">
    <cofactor evidence="1">
        <name>Mg(2+)</name>
        <dbReference type="ChEBI" id="CHEBI:18420"/>
    </cofactor>
</comment>
<dbReference type="Gene3D" id="3.30.70.270">
    <property type="match status" value="1"/>
</dbReference>
<dbReference type="InterPro" id="IPR000700">
    <property type="entry name" value="PAS-assoc_C"/>
</dbReference>
<dbReference type="NCBIfam" id="TIGR00229">
    <property type="entry name" value="sensory_box"/>
    <property type="match status" value="2"/>
</dbReference>
<dbReference type="Pfam" id="PF00990">
    <property type="entry name" value="GGDEF"/>
    <property type="match status" value="1"/>
</dbReference>
<evidence type="ECO:0000259" key="4">
    <source>
        <dbReference type="PROSITE" id="PS50112"/>
    </source>
</evidence>
<dbReference type="Gene3D" id="3.30.450.20">
    <property type="entry name" value="PAS domain"/>
    <property type="match status" value="2"/>
</dbReference>
<dbReference type="RefSeq" id="WP_100257876.1">
    <property type="nucleotide sequence ID" value="NZ_CP011797.1"/>
</dbReference>
<dbReference type="OrthoDB" id="9776960at2"/>
<evidence type="ECO:0000259" key="5">
    <source>
        <dbReference type="PROSITE" id="PS50113"/>
    </source>
</evidence>
<dbReference type="InterPro" id="IPR000014">
    <property type="entry name" value="PAS"/>
</dbReference>
<feature type="domain" description="GGDEF" evidence="6">
    <location>
        <begin position="334"/>
        <end position="468"/>
    </location>
</feature>
<dbReference type="InterPro" id="IPR013655">
    <property type="entry name" value="PAS_fold_3"/>
</dbReference>
<dbReference type="GO" id="GO:0006355">
    <property type="term" value="P:regulation of DNA-templated transcription"/>
    <property type="evidence" value="ECO:0007669"/>
    <property type="project" value="InterPro"/>
</dbReference>
<feature type="domain" description="PAC" evidence="5">
    <location>
        <begin position="97"/>
        <end position="149"/>
    </location>
</feature>
<keyword evidence="8" id="KW-1185">Reference proteome</keyword>